<feature type="domain" description="ABC transmembrane type-1" evidence="8">
    <location>
        <begin position="19"/>
        <end position="208"/>
    </location>
</feature>
<evidence type="ECO:0000256" key="6">
    <source>
        <dbReference type="ARBA" id="ARBA00023136"/>
    </source>
</evidence>
<feature type="transmembrane region" description="Helical" evidence="7">
    <location>
        <begin position="185"/>
        <end position="204"/>
    </location>
</feature>
<dbReference type="EMBL" id="QFCR01000007">
    <property type="protein sequence ID" value="TNK90554.1"/>
    <property type="molecule type" value="Genomic_DNA"/>
</dbReference>
<dbReference type="InterPro" id="IPR043429">
    <property type="entry name" value="ArtM/GltK/GlnP/TcyL/YhdX-like"/>
</dbReference>
<dbReference type="PROSITE" id="PS50928">
    <property type="entry name" value="ABC_TM1"/>
    <property type="match status" value="1"/>
</dbReference>
<evidence type="ECO:0000313" key="9">
    <source>
        <dbReference type="EMBL" id="TNK90554.1"/>
    </source>
</evidence>
<comment type="subcellular location">
    <subcellularLocation>
        <location evidence="1 7">Cell membrane</location>
        <topology evidence="1 7">Multi-pass membrane protein</topology>
    </subcellularLocation>
</comment>
<sequence length="218" mass="24201">MIYASAFNSVNMHYLMGGLGITIAVSIISIVISFIVGIILGVILFEEVPYFSRTVQFIVNTIRNLPLLLLIFFTYFAMPKLGVELNAFTATVFAMSVFESTMVSQIIRGGLLSVGAGQIEGALSTGMTKFQTLWYILLPQALKNSIPPLISQFISLVKDTSLATAIVLTEMMFRSQVIYGQNPNYMIPMFAIVTALYFVVNYSLSLLSKWFERRLATS</sequence>
<feature type="transmembrane region" description="Helical" evidence="7">
    <location>
        <begin position="12"/>
        <end position="45"/>
    </location>
</feature>
<dbReference type="NCBIfam" id="TIGR01726">
    <property type="entry name" value="HEQRo_perm_3TM"/>
    <property type="match status" value="1"/>
</dbReference>
<dbReference type="InterPro" id="IPR035906">
    <property type="entry name" value="MetI-like_sf"/>
</dbReference>
<evidence type="ECO:0000256" key="7">
    <source>
        <dbReference type="RuleBase" id="RU363032"/>
    </source>
</evidence>
<reference evidence="9 10" key="1">
    <citation type="submission" date="2018-05" db="EMBL/GenBank/DDBJ databases">
        <title>Lactobacillus sanfranciscensis Ah4 draft denome sequence.</title>
        <authorList>
            <person name="Zhang G."/>
        </authorList>
    </citation>
    <scope>NUCLEOTIDE SEQUENCE [LARGE SCALE GENOMIC DNA]</scope>
    <source>
        <strain evidence="9 10">Ah4</strain>
    </source>
</reference>
<dbReference type="Gene3D" id="1.10.3720.10">
    <property type="entry name" value="MetI-like"/>
    <property type="match status" value="1"/>
</dbReference>
<keyword evidence="3" id="KW-1003">Cell membrane</keyword>
<evidence type="ECO:0000313" key="10">
    <source>
        <dbReference type="Proteomes" id="UP000313312"/>
    </source>
</evidence>
<proteinExistence type="inferred from homology"/>
<dbReference type="GO" id="GO:0043190">
    <property type="term" value="C:ATP-binding cassette (ABC) transporter complex"/>
    <property type="evidence" value="ECO:0007669"/>
    <property type="project" value="InterPro"/>
</dbReference>
<keyword evidence="2 7" id="KW-0813">Transport</keyword>
<gene>
    <name evidence="9" type="ORF">DID87_03155</name>
</gene>
<evidence type="ECO:0000256" key="2">
    <source>
        <dbReference type="ARBA" id="ARBA00022448"/>
    </source>
</evidence>
<dbReference type="PANTHER" id="PTHR30614:SF41">
    <property type="entry name" value="INNER MEMBRANE AMINO-ACID ABC TRANSPORTER PERMEASE PROTEIN YHDY"/>
    <property type="match status" value="1"/>
</dbReference>
<dbReference type="CDD" id="cd06261">
    <property type="entry name" value="TM_PBP2"/>
    <property type="match status" value="1"/>
</dbReference>
<evidence type="ECO:0000256" key="4">
    <source>
        <dbReference type="ARBA" id="ARBA00022692"/>
    </source>
</evidence>
<dbReference type="SUPFAM" id="SSF161098">
    <property type="entry name" value="MetI-like"/>
    <property type="match status" value="1"/>
</dbReference>
<dbReference type="Pfam" id="PF00528">
    <property type="entry name" value="BPD_transp_1"/>
    <property type="match status" value="1"/>
</dbReference>
<accession>A0A5C4TJ08</accession>
<protein>
    <submittedName>
        <fullName evidence="9">Glutamine ABC transporter permease</fullName>
    </submittedName>
</protein>
<evidence type="ECO:0000256" key="3">
    <source>
        <dbReference type="ARBA" id="ARBA00022475"/>
    </source>
</evidence>
<comment type="caution">
    <text evidence="9">The sequence shown here is derived from an EMBL/GenBank/DDBJ whole genome shotgun (WGS) entry which is preliminary data.</text>
</comment>
<keyword evidence="4 7" id="KW-0812">Transmembrane</keyword>
<feature type="transmembrane region" description="Helical" evidence="7">
    <location>
        <begin position="57"/>
        <end position="78"/>
    </location>
</feature>
<evidence type="ECO:0000259" key="8">
    <source>
        <dbReference type="PROSITE" id="PS50928"/>
    </source>
</evidence>
<comment type="similarity">
    <text evidence="7">Belongs to the binding-protein-dependent transport system permease family.</text>
</comment>
<dbReference type="PANTHER" id="PTHR30614">
    <property type="entry name" value="MEMBRANE COMPONENT OF AMINO ACID ABC TRANSPORTER"/>
    <property type="match status" value="1"/>
</dbReference>
<dbReference type="InterPro" id="IPR010065">
    <property type="entry name" value="AA_ABC_transptr_permease_3TM"/>
</dbReference>
<organism evidence="9 10">
    <name type="scientific">Fructilactobacillus sanfranciscensis</name>
    <name type="common">Lactobacillus sanfranciscensis</name>
    <dbReference type="NCBI Taxonomy" id="1625"/>
    <lineage>
        <taxon>Bacteria</taxon>
        <taxon>Bacillati</taxon>
        <taxon>Bacillota</taxon>
        <taxon>Bacilli</taxon>
        <taxon>Lactobacillales</taxon>
        <taxon>Lactobacillaceae</taxon>
        <taxon>Fructilactobacillus</taxon>
    </lineage>
</organism>
<dbReference type="GO" id="GO:0022857">
    <property type="term" value="F:transmembrane transporter activity"/>
    <property type="evidence" value="ECO:0007669"/>
    <property type="project" value="InterPro"/>
</dbReference>
<keyword evidence="5 7" id="KW-1133">Transmembrane helix</keyword>
<dbReference type="Proteomes" id="UP000313312">
    <property type="component" value="Unassembled WGS sequence"/>
</dbReference>
<evidence type="ECO:0000256" key="5">
    <source>
        <dbReference type="ARBA" id="ARBA00022989"/>
    </source>
</evidence>
<keyword evidence="6 7" id="KW-0472">Membrane</keyword>
<dbReference type="InterPro" id="IPR000515">
    <property type="entry name" value="MetI-like"/>
</dbReference>
<evidence type="ECO:0000256" key="1">
    <source>
        <dbReference type="ARBA" id="ARBA00004651"/>
    </source>
</evidence>
<dbReference type="RefSeq" id="WP_139555030.1">
    <property type="nucleotide sequence ID" value="NZ_JARBEV010000005.1"/>
</dbReference>
<name>A0A5C4TJ08_FRUSA</name>
<dbReference type="GO" id="GO:0006865">
    <property type="term" value="P:amino acid transport"/>
    <property type="evidence" value="ECO:0007669"/>
    <property type="project" value="TreeGrafter"/>
</dbReference>
<dbReference type="AlphaFoldDB" id="A0A5C4TJ08"/>